<comment type="caution">
    <text evidence="1">The sequence shown here is derived from an EMBL/GenBank/DDBJ whole genome shotgun (WGS) entry which is preliminary data.</text>
</comment>
<organism evidence="1 2">
    <name type="scientific">Parelaphostrongylus tenuis</name>
    <name type="common">Meningeal worm</name>
    <dbReference type="NCBI Taxonomy" id="148309"/>
    <lineage>
        <taxon>Eukaryota</taxon>
        <taxon>Metazoa</taxon>
        <taxon>Ecdysozoa</taxon>
        <taxon>Nematoda</taxon>
        <taxon>Chromadorea</taxon>
        <taxon>Rhabditida</taxon>
        <taxon>Rhabditina</taxon>
        <taxon>Rhabditomorpha</taxon>
        <taxon>Strongyloidea</taxon>
        <taxon>Metastrongylidae</taxon>
        <taxon>Parelaphostrongylus</taxon>
    </lineage>
</organism>
<gene>
    <name evidence="1" type="ORF">KIN20_021199</name>
</gene>
<name>A0AAD5NAK2_PARTN</name>
<dbReference type="Proteomes" id="UP001196413">
    <property type="component" value="Unassembled WGS sequence"/>
</dbReference>
<accession>A0AAD5NAK2</accession>
<dbReference type="AlphaFoldDB" id="A0AAD5NAK2"/>
<sequence length="94" mass="10563">MSLYDDWLALKANSVLTASIEVIMQSERSLLVVSFLTSLKLNSDKKKLELNPESGVETGWLGCLSRLARTRAMLPLSPAFNKERPMGIIRSIRR</sequence>
<protein>
    <submittedName>
        <fullName evidence="1">Uncharacterized protein</fullName>
    </submittedName>
</protein>
<proteinExistence type="predicted"/>
<keyword evidence="2" id="KW-1185">Reference proteome</keyword>
<evidence type="ECO:0000313" key="1">
    <source>
        <dbReference type="EMBL" id="KAJ1361844.1"/>
    </source>
</evidence>
<evidence type="ECO:0000313" key="2">
    <source>
        <dbReference type="Proteomes" id="UP001196413"/>
    </source>
</evidence>
<reference evidence="1" key="1">
    <citation type="submission" date="2021-06" db="EMBL/GenBank/DDBJ databases">
        <title>Parelaphostrongylus tenuis whole genome reference sequence.</title>
        <authorList>
            <person name="Garwood T.J."/>
            <person name="Larsen P.A."/>
            <person name="Fountain-Jones N.M."/>
            <person name="Garbe J.R."/>
            <person name="Macchietto M.G."/>
            <person name="Kania S.A."/>
            <person name="Gerhold R.W."/>
            <person name="Richards J.E."/>
            <person name="Wolf T.M."/>
        </authorList>
    </citation>
    <scope>NUCLEOTIDE SEQUENCE</scope>
    <source>
        <strain evidence="1">MNPRO001-30</strain>
        <tissue evidence="1">Meninges</tissue>
    </source>
</reference>
<dbReference type="EMBL" id="JAHQIW010004279">
    <property type="protein sequence ID" value="KAJ1361844.1"/>
    <property type="molecule type" value="Genomic_DNA"/>
</dbReference>